<feature type="compositionally biased region" description="Basic residues" evidence="1">
    <location>
        <begin position="385"/>
        <end position="394"/>
    </location>
</feature>
<dbReference type="AlphaFoldDB" id="A0AAD7EJK7"/>
<dbReference type="PROSITE" id="PS50013">
    <property type="entry name" value="CHROMO_2"/>
    <property type="match status" value="1"/>
</dbReference>
<dbReference type="Gene3D" id="2.40.50.40">
    <property type="match status" value="1"/>
</dbReference>
<dbReference type="Pfam" id="PF00385">
    <property type="entry name" value="Chromo"/>
    <property type="match status" value="1"/>
</dbReference>
<sequence>MEDAKQLFKCFGPQVRCGYVMYASQVATTRTAQMLYTPTLRFLHSPADPRETTRRYYALHGATVLGDHSARANRLAREGAYAIKNYFLQCDIDLGLNVNSLLEKATFTDEKGMVQKLQPSPIDIEDDQTYEMISLYRQYYFWYTDVIRDYSLKISKPVFKERQQQIKDRLAGFEQHQRVIPTERNLFPRPLRNTSQSDSAPRIDTIISRRQHGAEAFWTVTLCGSPAEVQVEEKTTLWLHNISENALKCSQYLQKYGTGPPSGLQAIQAGPMELQPADCAAATPPVLLSTDSQQTVSLCGVSGDFHGETVNSVPPPRVSRDSLSPFPFGSQDWPPTSALAPPAALASSSSLAQLGPGEHPVSNNSDPPRPSIQEPSDKQPDKSPARRRKRKRHTPIFSDHDSGSDFQLEEPESTQNPNKKNQQELNPSFLHDSDEEGDNLEYEVEDIVDWRNENGTREWRVRWKGFNESYDRWLNAEQLSGAVELLDQYNRKHNIDTMDSPCTSLFASPTSSPASSEDEFHPSPKNPDRRTRARRINRRPSLDAAGWKLEAKALNIELLTALLDTKALAQECEELKIARAILTKSAEFRLAHDSLHTVATRIVDQIERHNDLSTQMFFELPPTASASDAWGSRLATLTLTCIADIGSTIPSMVAGSHIHNLIARGVQAQVCRSLVGIYQWLVHLGPSLAEQLTQIHKTSGLAELTSRFPDLAPMVDHIVSFVREHQKLQQQRVEESAARRKKNTSAGRGSGRGRSRGRPKKRRVGEHPETEILAGGTDDPSPEPSTQKKPLRKVKQPNPFARVPANLWGLLSTAKQNQHITLTPLGAAVFLADEDEVYKTATEELCRLWDEHLILKPMLKVDAYLNPNERLTKSRSEILATLLETGYLLLSL</sequence>
<dbReference type="Proteomes" id="UP001218218">
    <property type="component" value="Unassembled WGS sequence"/>
</dbReference>
<dbReference type="CDD" id="cd00024">
    <property type="entry name" value="CD_CSD"/>
    <property type="match status" value="1"/>
</dbReference>
<feature type="domain" description="Chromo" evidence="2">
    <location>
        <begin position="442"/>
        <end position="501"/>
    </location>
</feature>
<evidence type="ECO:0000256" key="1">
    <source>
        <dbReference type="SAM" id="MobiDB-lite"/>
    </source>
</evidence>
<dbReference type="InterPro" id="IPR016197">
    <property type="entry name" value="Chromo-like_dom_sf"/>
</dbReference>
<feature type="compositionally biased region" description="Basic residues" evidence="1">
    <location>
        <begin position="751"/>
        <end position="764"/>
    </location>
</feature>
<feature type="region of interest" description="Disordered" evidence="1">
    <location>
        <begin position="730"/>
        <end position="797"/>
    </location>
</feature>
<feature type="compositionally biased region" description="Low complexity" evidence="1">
    <location>
        <begin position="334"/>
        <end position="354"/>
    </location>
</feature>
<feature type="compositionally biased region" description="Polar residues" evidence="1">
    <location>
        <begin position="413"/>
        <end position="426"/>
    </location>
</feature>
<evidence type="ECO:0000259" key="2">
    <source>
        <dbReference type="PROSITE" id="PS50013"/>
    </source>
</evidence>
<comment type="caution">
    <text evidence="3">The sequence shown here is derived from an EMBL/GenBank/DDBJ whole genome shotgun (WGS) entry which is preliminary data.</text>
</comment>
<dbReference type="GO" id="GO:0006338">
    <property type="term" value="P:chromatin remodeling"/>
    <property type="evidence" value="ECO:0007669"/>
    <property type="project" value="UniProtKB-ARBA"/>
</dbReference>
<dbReference type="InterPro" id="IPR000953">
    <property type="entry name" value="Chromo/chromo_shadow_dom"/>
</dbReference>
<feature type="compositionally biased region" description="Basic and acidic residues" evidence="1">
    <location>
        <begin position="518"/>
        <end position="530"/>
    </location>
</feature>
<feature type="compositionally biased region" description="Polar residues" evidence="1">
    <location>
        <begin position="500"/>
        <end position="515"/>
    </location>
</feature>
<accession>A0AAD7EJK7</accession>
<organism evidence="3 4">
    <name type="scientific">Mycena albidolilacea</name>
    <dbReference type="NCBI Taxonomy" id="1033008"/>
    <lineage>
        <taxon>Eukaryota</taxon>
        <taxon>Fungi</taxon>
        <taxon>Dikarya</taxon>
        <taxon>Basidiomycota</taxon>
        <taxon>Agaricomycotina</taxon>
        <taxon>Agaricomycetes</taxon>
        <taxon>Agaricomycetidae</taxon>
        <taxon>Agaricales</taxon>
        <taxon>Marasmiineae</taxon>
        <taxon>Mycenaceae</taxon>
        <taxon>Mycena</taxon>
    </lineage>
</organism>
<feature type="region of interest" description="Disordered" evidence="1">
    <location>
        <begin position="309"/>
        <end position="438"/>
    </location>
</feature>
<proteinExistence type="predicted"/>
<feature type="region of interest" description="Disordered" evidence="1">
    <location>
        <begin position="500"/>
        <end position="537"/>
    </location>
</feature>
<dbReference type="EMBL" id="JARIHO010000038">
    <property type="protein sequence ID" value="KAJ7328876.1"/>
    <property type="molecule type" value="Genomic_DNA"/>
</dbReference>
<name>A0AAD7EJK7_9AGAR</name>
<feature type="compositionally biased region" description="Basic and acidic residues" evidence="1">
    <location>
        <begin position="375"/>
        <end position="384"/>
    </location>
</feature>
<gene>
    <name evidence="3" type="ORF">DFH08DRAFT_1023412</name>
</gene>
<evidence type="ECO:0000313" key="3">
    <source>
        <dbReference type="EMBL" id="KAJ7328876.1"/>
    </source>
</evidence>
<dbReference type="SUPFAM" id="SSF54160">
    <property type="entry name" value="Chromo domain-like"/>
    <property type="match status" value="1"/>
</dbReference>
<reference evidence="3" key="1">
    <citation type="submission" date="2023-03" db="EMBL/GenBank/DDBJ databases">
        <title>Massive genome expansion in bonnet fungi (Mycena s.s.) driven by repeated elements and novel gene families across ecological guilds.</title>
        <authorList>
            <consortium name="Lawrence Berkeley National Laboratory"/>
            <person name="Harder C.B."/>
            <person name="Miyauchi S."/>
            <person name="Viragh M."/>
            <person name="Kuo A."/>
            <person name="Thoen E."/>
            <person name="Andreopoulos B."/>
            <person name="Lu D."/>
            <person name="Skrede I."/>
            <person name="Drula E."/>
            <person name="Henrissat B."/>
            <person name="Morin E."/>
            <person name="Kohler A."/>
            <person name="Barry K."/>
            <person name="LaButti K."/>
            <person name="Morin E."/>
            <person name="Salamov A."/>
            <person name="Lipzen A."/>
            <person name="Mereny Z."/>
            <person name="Hegedus B."/>
            <person name="Baldrian P."/>
            <person name="Stursova M."/>
            <person name="Weitz H."/>
            <person name="Taylor A."/>
            <person name="Grigoriev I.V."/>
            <person name="Nagy L.G."/>
            <person name="Martin F."/>
            <person name="Kauserud H."/>
        </authorList>
    </citation>
    <scope>NUCLEOTIDE SEQUENCE</scope>
    <source>
        <strain evidence="3">CBHHK002</strain>
    </source>
</reference>
<evidence type="ECO:0000313" key="4">
    <source>
        <dbReference type="Proteomes" id="UP001218218"/>
    </source>
</evidence>
<dbReference type="InterPro" id="IPR023780">
    <property type="entry name" value="Chromo_domain"/>
</dbReference>
<protein>
    <recommendedName>
        <fullName evidence="2">Chromo domain-containing protein</fullName>
    </recommendedName>
</protein>
<dbReference type="SMART" id="SM00298">
    <property type="entry name" value="CHROMO"/>
    <property type="match status" value="1"/>
</dbReference>
<keyword evidence="4" id="KW-1185">Reference proteome</keyword>